<name>A0A6G0Z633_APHCR</name>
<evidence type="ECO:0008006" key="3">
    <source>
        <dbReference type="Google" id="ProtNLM"/>
    </source>
</evidence>
<reference evidence="1 2" key="1">
    <citation type="submission" date="2019-08" db="EMBL/GenBank/DDBJ databases">
        <title>Whole genome of Aphis craccivora.</title>
        <authorList>
            <person name="Voronova N.V."/>
            <person name="Shulinski R.S."/>
            <person name="Bandarenka Y.V."/>
            <person name="Zhorov D.G."/>
            <person name="Warner D."/>
        </authorList>
    </citation>
    <scope>NUCLEOTIDE SEQUENCE [LARGE SCALE GENOMIC DNA]</scope>
    <source>
        <strain evidence="1">180601</strain>
        <tissue evidence="1">Whole Body</tissue>
    </source>
</reference>
<keyword evidence="2" id="KW-1185">Reference proteome</keyword>
<evidence type="ECO:0000313" key="2">
    <source>
        <dbReference type="Proteomes" id="UP000478052"/>
    </source>
</evidence>
<dbReference type="EMBL" id="VUJU01001292">
    <property type="protein sequence ID" value="KAF0765955.1"/>
    <property type="molecule type" value="Genomic_DNA"/>
</dbReference>
<proteinExistence type="predicted"/>
<gene>
    <name evidence="1" type="ORF">FWK35_00025053</name>
</gene>
<sequence length="75" mass="9280">MIQILLWKKKQLMALAFVFAPHVVEKFEKCMSQQFFVDNEELLPHLIDYFEEKWIGRSTRKYIRRPLIFNLTLWY</sequence>
<evidence type="ECO:0000313" key="1">
    <source>
        <dbReference type="EMBL" id="KAF0765955.1"/>
    </source>
</evidence>
<accession>A0A6G0Z633</accession>
<organism evidence="1 2">
    <name type="scientific">Aphis craccivora</name>
    <name type="common">Cowpea aphid</name>
    <dbReference type="NCBI Taxonomy" id="307492"/>
    <lineage>
        <taxon>Eukaryota</taxon>
        <taxon>Metazoa</taxon>
        <taxon>Ecdysozoa</taxon>
        <taxon>Arthropoda</taxon>
        <taxon>Hexapoda</taxon>
        <taxon>Insecta</taxon>
        <taxon>Pterygota</taxon>
        <taxon>Neoptera</taxon>
        <taxon>Paraneoptera</taxon>
        <taxon>Hemiptera</taxon>
        <taxon>Sternorrhyncha</taxon>
        <taxon>Aphidomorpha</taxon>
        <taxon>Aphidoidea</taxon>
        <taxon>Aphididae</taxon>
        <taxon>Aphidini</taxon>
        <taxon>Aphis</taxon>
        <taxon>Aphis</taxon>
    </lineage>
</organism>
<dbReference type="AlphaFoldDB" id="A0A6G0Z633"/>
<protein>
    <recommendedName>
        <fullName evidence="3">MULE domain-containing protein</fullName>
    </recommendedName>
</protein>
<dbReference type="Proteomes" id="UP000478052">
    <property type="component" value="Unassembled WGS sequence"/>
</dbReference>
<comment type="caution">
    <text evidence="1">The sequence shown here is derived from an EMBL/GenBank/DDBJ whole genome shotgun (WGS) entry which is preliminary data.</text>
</comment>